<evidence type="ECO:0000259" key="3">
    <source>
        <dbReference type="PROSITE" id="PS51228"/>
    </source>
</evidence>
<evidence type="ECO:0000256" key="1">
    <source>
        <dbReference type="ARBA" id="ARBA00023121"/>
    </source>
</evidence>
<keyword evidence="2" id="KW-1133">Transmembrane helix</keyword>
<evidence type="ECO:0000256" key="2">
    <source>
        <dbReference type="SAM" id="Phobius"/>
    </source>
</evidence>
<dbReference type="AlphaFoldDB" id="G0TZ22"/>
<dbReference type="Pfam" id="PF00887">
    <property type="entry name" value="ACBP"/>
    <property type="match status" value="1"/>
</dbReference>
<feature type="domain" description="ACB" evidence="3">
    <location>
        <begin position="80"/>
        <end position="169"/>
    </location>
</feature>
<dbReference type="GO" id="GO:0000062">
    <property type="term" value="F:fatty-acyl-CoA binding"/>
    <property type="evidence" value="ECO:0007669"/>
    <property type="project" value="InterPro"/>
</dbReference>
<dbReference type="Gene3D" id="1.20.80.10">
    <property type="match status" value="1"/>
</dbReference>
<dbReference type="SUPFAM" id="SSF47027">
    <property type="entry name" value="Acyl-CoA binding protein"/>
    <property type="match status" value="1"/>
</dbReference>
<sequence length="175" mass="20757">MHVLSSSFPHFRVACARFLFFYIITLITVYVVFTLYFNWILYRRKRFKGEKIHSSPYIVKKKVDKHSFFFPLSIRRFTMTEAQFEAAVKFVRDLPKDGPEQLSNEERLQFYALYKQATEGPVTEEQPWVVQVEKRAKWCARKAISDMSKEDAMREYVKLLIEKTAQGGNPWTPPE</sequence>
<feature type="transmembrane region" description="Helical" evidence="2">
    <location>
        <begin position="20"/>
        <end position="42"/>
    </location>
</feature>
<keyword evidence="2" id="KW-0472">Membrane</keyword>
<evidence type="ECO:0000313" key="4">
    <source>
        <dbReference type="EMBL" id="CCC49225.1"/>
    </source>
</evidence>
<reference evidence="4" key="1">
    <citation type="journal article" date="2012" name="Proc. Natl. Acad. Sci. U.S.A.">
        <title>Antigenic diversity is generated by distinct evolutionary mechanisms in African trypanosome species.</title>
        <authorList>
            <person name="Jackson A.P."/>
            <person name="Berry A."/>
            <person name="Aslett M."/>
            <person name="Allison H.C."/>
            <person name="Burton P."/>
            <person name="Vavrova-Anderson J."/>
            <person name="Brown R."/>
            <person name="Browne H."/>
            <person name="Corton N."/>
            <person name="Hauser H."/>
            <person name="Gamble J."/>
            <person name="Gilderthorp R."/>
            <person name="Marcello L."/>
            <person name="McQuillan J."/>
            <person name="Otto T.D."/>
            <person name="Quail M.A."/>
            <person name="Sanders M.J."/>
            <person name="van Tonder A."/>
            <person name="Ginger M.L."/>
            <person name="Field M.C."/>
            <person name="Barry J.D."/>
            <person name="Hertz-Fowler C."/>
            <person name="Berriman M."/>
        </authorList>
    </citation>
    <scope>NUCLEOTIDE SEQUENCE</scope>
    <source>
        <strain evidence="4">Y486</strain>
    </source>
</reference>
<dbReference type="EMBL" id="HE573023">
    <property type="protein sequence ID" value="CCC49225.1"/>
    <property type="molecule type" value="Genomic_DNA"/>
</dbReference>
<dbReference type="FunFam" id="1.20.80.10:FF:000010">
    <property type="entry name" value="Acyl-CoA-binding domain-containing protein 5"/>
    <property type="match status" value="1"/>
</dbReference>
<keyword evidence="1" id="KW-0446">Lipid-binding</keyword>
<organism evidence="4">
    <name type="scientific">Trypanosoma vivax (strain Y486)</name>
    <dbReference type="NCBI Taxonomy" id="1055687"/>
    <lineage>
        <taxon>Eukaryota</taxon>
        <taxon>Discoba</taxon>
        <taxon>Euglenozoa</taxon>
        <taxon>Kinetoplastea</taxon>
        <taxon>Metakinetoplastina</taxon>
        <taxon>Trypanosomatida</taxon>
        <taxon>Trypanosomatidae</taxon>
        <taxon>Trypanosoma</taxon>
        <taxon>Duttonella</taxon>
    </lineage>
</organism>
<dbReference type="PRINTS" id="PR00689">
    <property type="entry name" value="ACOABINDINGP"/>
</dbReference>
<proteinExistence type="predicted"/>
<dbReference type="PANTHER" id="PTHR23310:SF115">
    <property type="entry name" value="ACB DOMAIN-CONTAINING PROTEIN"/>
    <property type="match status" value="1"/>
</dbReference>
<keyword evidence="2" id="KW-0812">Transmembrane</keyword>
<dbReference type="InterPro" id="IPR014352">
    <property type="entry name" value="FERM/acyl-CoA-bd_prot_sf"/>
</dbReference>
<dbReference type="PROSITE" id="PS51228">
    <property type="entry name" value="ACB_2"/>
    <property type="match status" value="1"/>
</dbReference>
<dbReference type="GO" id="GO:0005737">
    <property type="term" value="C:cytoplasm"/>
    <property type="evidence" value="ECO:0007669"/>
    <property type="project" value="TreeGrafter"/>
</dbReference>
<accession>G0TZ22</accession>
<name>G0TZ22_TRYVY</name>
<dbReference type="PANTHER" id="PTHR23310">
    <property type="entry name" value="ACYL-COA-BINDING PROTEIN, ACBP"/>
    <property type="match status" value="1"/>
</dbReference>
<dbReference type="InterPro" id="IPR035984">
    <property type="entry name" value="Acyl-CoA-binding_sf"/>
</dbReference>
<dbReference type="VEuPathDB" id="TriTrypDB:TvY486_0705480"/>
<dbReference type="GO" id="GO:0006631">
    <property type="term" value="P:fatty acid metabolic process"/>
    <property type="evidence" value="ECO:0007669"/>
    <property type="project" value="TreeGrafter"/>
</dbReference>
<protein>
    <recommendedName>
        <fullName evidence="3">ACB domain-containing protein</fullName>
    </recommendedName>
</protein>
<dbReference type="InterPro" id="IPR000582">
    <property type="entry name" value="Acyl-CoA-binding_protein"/>
</dbReference>
<gene>
    <name evidence="4" type="ORF">TVY486_0705480</name>
</gene>